<evidence type="ECO:0000256" key="1">
    <source>
        <dbReference type="ARBA" id="ARBA00001709"/>
    </source>
</evidence>
<dbReference type="RefSeq" id="WP_008075859.1">
    <property type="nucleotide sequence ID" value="NZ_AEVT01000056.1"/>
</dbReference>
<dbReference type="InterPro" id="IPR029045">
    <property type="entry name" value="ClpP/crotonase-like_dom_sf"/>
</dbReference>
<evidence type="ECO:0000259" key="4">
    <source>
        <dbReference type="Pfam" id="PF16113"/>
    </source>
</evidence>
<evidence type="ECO:0000313" key="6">
    <source>
        <dbReference type="Proteomes" id="UP000006228"/>
    </source>
</evidence>
<dbReference type="OrthoDB" id="9790967at2"/>
<dbReference type="EMBL" id="AEVT01000056">
    <property type="protein sequence ID" value="EGA70694.1"/>
    <property type="molecule type" value="Genomic_DNA"/>
</dbReference>
<dbReference type="Gene3D" id="3.90.226.10">
    <property type="entry name" value="2-enoyl-CoA Hydratase, Chain A, domain 1"/>
    <property type="match status" value="1"/>
</dbReference>
<dbReference type="PANTHER" id="PTHR43176">
    <property type="entry name" value="3-HYDROXYISOBUTYRYL-COA HYDROLASE-RELATED"/>
    <property type="match status" value="1"/>
</dbReference>
<dbReference type="GO" id="GO:0003860">
    <property type="term" value="F:3-hydroxyisobutyryl-CoA hydrolase activity"/>
    <property type="evidence" value="ECO:0007669"/>
    <property type="project" value="UniProtKB-EC"/>
</dbReference>
<dbReference type="GO" id="GO:0006574">
    <property type="term" value="P:L-valine catabolic process"/>
    <property type="evidence" value="ECO:0007669"/>
    <property type="project" value="TreeGrafter"/>
</dbReference>
<comment type="caution">
    <text evidence="5">The sequence shown here is derived from an EMBL/GenBank/DDBJ whole genome shotgun (WGS) entry which is preliminary data.</text>
</comment>
<dbReference type="AlphaFoldDB" id="E8M5A1"/>
<evidence type="ECO:0000256" key="2">
    <source>
        <dbReference type="ARBA" id="ARBA00011915"/>
    </source>
</evidence>
<organism evidence="5 6">
    <name type="scientific">Vibrio sinaloensis DSM 21326</name>
    <dbReference type="NCBI Taxonomy" id="945550"/>
    <lineage>
        <taxon>Bacteria</taxon>
        <taxon>Pseudomonadati</taxon>
        <taxon>Pseudomonadota</taxon>
        <taxon>Gammaproteobacteria</taxon>
        <taxon>Vibrionales</taxon>
        <taxon>Vibrionaceae</taxon>
        <taxon>Vibrio</taxon>
        <taxon>Vibrio oreintalis group</taxon>
    </lineage>
</organism>
<sequence length="376" mass="41794">MNGCVHFTELPCSDNQHKIAKATLGNPSSLNALTFDMLRELKAQLELWQDDDDIVCVILDGEGSKAFCAGGDVRTMHQVMQQNDPKATEQFCCDYFTLEYQCDYLIHTYYKPVIAWGEGIVMGGGVGLYMGSSHKVVTPTSRLAMPEVSIGLFPDVGATWFLNRLEEGVGLFLGMTGAMVNASDALSIHLADHIALPEDKETLIEQLQVADWQYVDDVYEVVSELLEAFHDSAFAAAPPPQLVPYLEQIRQACHQDSVIHVADSIMAIASNDPWLDGAKRNLASGSPITCHLCYRQMTQFQQLSLADCFRLELSMAVRSALLGEFQEGVRSRLIDKDNEPHWKYASIAQVDTNIIDQLVTSYWSSDKHPLALLGHY</sequence>
<proteinExistence type="predicted"/>
<name>E8M5A1_PHOS4</name>
<dbReference type="Pfam" id="PF16113">
    <property type="entry name" value="ECH_2"/>
    <property type="match status" value="1"/>
</dbReference>
<reference evidence="5 6" key="1">
    <citation type="journal article" date="2012" name="Int. J. Syst. Evol. Microbiol.">
        <title>Vibrio caribbeanicus sp. nov., isolated from the marine sponge Scleritoderma cyanea.</title>
        <authorList>
            <person name="Hoffmann M."/>
            <person name="Monday S.R."/>
            <person name="Allard M.W."/>
            <person name="Strain E.A."/>
            <person name="Whittaker P."/>
            <person name="Naum M."/>
            <person name="McCarthy P.J."/>
            <person name="Lopez J.V."/>
            <person name="Fischer M."/>
            <person name="Brown E.W."/>
        </authorList>
    </citation>
    <scope>NUCLEOTIDE SEQUENCE [LARGE SCALE GENOMIC DNA]</scope>
    <source>
        <strain evidence="6">DSMZ 21326</strain>
    </source>
</reference>
<dbReference type="PANTHER" id="PTHR43176:SF3">
    <property type="entry name" value="3-HYDROXYISOBUTYRYL-COA HYDROLASE, MITOCHONDRIAL"/>
    <property type="match status" value="1"/>
</dbReference>
<dbReference type="CDD" id="cd06558">
    <property type="entry name" value="crotonase-like"/>
    <property type="match status" value="1"/>
</dbReference>
<evidence type="ECO:0000313" key="5">
    <source>
        <dbReference type="EMBL" id="EGA70694.1"/>
    </source>
</evidence>
<dbReference type="EC" id="3.1.2.4" evidence="2"/>
<gene>
    <name evidence="5" type="ORF">VISI1226_01175</name>
</gene>
<comment type="catalytic activity">
    <reaction evidence="1">
        <text>3-hydroxy-2-methylpropanoyl-CoA + H2O = 3-hydroxy-2-methylpropanoate + CoA + H(+)</text>
        <dbReference type="Rhea" id="RHEA:20888"/>
        <dbReference type="ChEBI" id="CHEBI:11805"/>
        <dbReference type="ChEBI" id="CHEBI:15377"/>
        <dbReference type="ChEBI" id="CHEBI:15378"/>
        <dbReference type="ChEBI" id="CHEBI:57287"/>
        <dbReference type="ChEBI" id="CHEBI:57340"/>
        <dbReference type="EC" id="3.1.2.4"/>
    </reaction>
</comment>
<dbReference type="InterPro" id="IPR032259">
    <property type="entry name" value="HIBYL-CoA-H"/>
</dbReference>
<dbReference type="GeneID" id="95568790"/>
<feature type="domain" description="Enoyl-CoA hydratase/isomerase" evidence="4">
    <location>
        <begin position="21"/>
        <end position="358"/>
    </location>
</feature>
<dbReference type="NCBIfam" id="NF004127">
    <property type="entry name" value="PRK05617.1"/>
    <property type="match status" value="1"/>
</dbReference>
<evidence type="ECO:0000256" key="3">
    <source>
        <dbReference type="ARBA" id="ARBA00022801"/>
    </source>
</evidence>
<dbReference type="GO" id="GO:0005829">
    <property type="term" value="C:cytosol"/>
    <property type="evidence" value="ECO:0007669"/>
    <property type="project" value="TreeGrafter"/>
</dbReference>
<dbReference type="Proteomes" id="UP000006228">
    <property type="component" value="Unassembled WGS sequence"/>
</dbReference>
<keyword evidence="3" id="KW-0378">Hydrolase</keyword>
<accession>E8M5A1</accession>
<protein>
    <recommendedName>
        <fullName evidence="2">3-hydroxyisobutyryl-CoA hydrolase</fullName>
        <ecNumber evidence="2">3.1.2.4</ecNumber>
    </recommendedName>
</protein>
<dbReference type="eggNOG" id="COG1024">
    <property type="taxonomic scope" value="Bacteria"/>
</dbReference>
<dbReference type="SUPFAM" id="SSF52096">
    <property type="entry name" value="ClpP/crotonase"/>
    <property type="match status" value="1"/>
</dbReference>
<dbReference type="InterPro" id="IPR045004">
    <property type="entry name" value="ECH_dom"/>
</dbReference>